<reference evidence="1" key="1">
    <citation type="submission" date="2018-05" db="EMBL/GenBank/DDBJ databases">
        <authorList>
            <person name="Lanie J.A."/>
            <person name="Ng W.-L."/>
            <person name="Kazmierczak K.M."/>
            <person name="Andrzejewski T.M."/>
            <person name="Davidsen T.M."/>
            <person name="Wayne K.J."/>
            <person name="Tettelin H."/>
            <person name="Glass J.I."/>
            <person name="Rusch D."/>
            <person name="Podicherti R."/>
            <person name="Tsui H.-C.T."/>
            <person name="Winkler M.E."/>
        </authorList>
    </citation>
    <scope>NUCLEOTIDE SEQUENCE</scope>
</reference>
<gene>
    <name evidence="1" type="ORF">METZ01_LOCUS373166</name>
</gene>
<proteinExistence type="predicted"/>
<dbReference type="EMBL" id="UINC01135884">
    <property type="protein sequence ID" value="SVD20312.1"/>
    <property type="molecule type" value="Genomic_DNA"/>
</dbReference>
<dbReference type="AlphaFoldDB" id="A0A382TEV5"/>
<feature type="non-terminal residue" evidence="1">
    <location>
        <position position="1"/>
    </location>
</feature>
<protein>
    <submittedName>
        <fullName evidence="1">Uncharacterized protein</fullName>
    </submittedName>
</protein>
<organism evidence="1">
    <name type="scientific">marine metagenome</name>
    <dbReference type="NCBI Taxonomy" id="408172"/>
    <lineage>
        <taxon>unclassified sequences</taxon>
        <taxon>metagenomes</taxon>
        <taxon>ecological metagenomes</taxon>
    </lineage>
</organism>
<evidence type="ECO:0000313" key="1">
    <source>
        <dbReference type="EMBL" id="SVD20312.1"/>
    </source>
</evidence>
<name>A0A382TEV5_9ZZZZ</name>
<accession>A0A382TEV5</accession>
<sequence>KFFHQNVEQKQQNVEQIMDDRKENIKRLHKELGINIASLKKADRKCSVCHEDTLLIVGKGYAGRTRYVCSFNNCNWIGSLI</sequence>